<dbReference type="AlphaFoldDB" id="A0A5B7IVY8"/>
<accession>A0A5B7IVY8</accession>
<sequence>MAYIHSIQSRPTLPCSLQPTTACHSSPQPANPQLVLGFVRNARQWVCRYAPLCHHGHFQDHKDAQPVAARAGGPSPCRTLPRNLIKGCGARKPTPGHRNRRPPSLHSPYTAPPRTTKPPTSPRAHTLMGTRDSTAPEDVSGKIRDVVTHRTPAARRSHEGYSQGITRGAATTTIATAGRAGRERLTYSQGIF</sequence>
<feature type="compositionally biased region" description="Basic residues" evidence="1">
    <location>
        <begin position="94"/>
        <end position="103"/>
    </location>
</feature>
<comment type="caution">
    <text evidence="2">The sequence shown here is derived from an EMBL/GenBank/DDBJ whole genome shotgun (WGS) entry which is preliminary data.</text>
</comment>
<dbReference type="EMBL" id="VSRR010079024">
    <property type="protein sequence ID" value="MPC88820.1"/>
    <property type="molecule type" value="Genomic_DNA"/>
</dbReference>
<organism evidence="2 3">
    <name type="scientific">Portunus trituberculatus</name>
    <name type="common">Swimming crab</name>
    <name type="synonym">Neptunus trituberculatus</name>
    <dbReference type="NCBI Taxonomy" id="210409"/>
    <lineage>
        <taxon>Eukaryota</taxon>
        <taxon>Metazoa</taxon>
        <taxon>Ecdysozoa</taxon>
        <taxon>Arthropoda</taxon>
        <taxon>Crustacea</taxon>
        <taxon>Multicrustacea</taxon>
        <taxon>Malacostraca</taxon>
        <taxon>Eumalacostraca</taxon>
        <taxon>Eucarida</taxon>
        <taxon>Decapoda</taxon>
        <taxon>Pleocyemata</taxon>
        <taxon>Brachyura</taxon>
        <taxon>Eubrachyura</taxon>
        <taxon>Portunoidea</taxon>
        <taxon>Portunidae</taxon>
        <taxon>Portuninae</taxon>
        <taxon>Portunus</taxon>
    </lineage>
</organism>
<reference evidence="2 3" key="1">
    <citation type="submission" date="2019-05" db="EMBL/GenBank/DDBJ databases">
        <title>Another draft genome of Portunus trituberculatus and its Hox gene families provides insights of decapod evolution.</title>
        <authorList>
            <person name="Jeong J.-H."/>
            <person name="Song I."/>
            <person name="Kim S."/>
            <person name="Choi T."/>
            <person name="Kim D."/>
            <person name="Ryu S."/>
            <person name="Kim W."/>
        </authorList>
    </citation>
    <scope>NUCLEOTIDE SEQUENCE [LARGE SCALE GENOMIC DNA]</scope>
    <source>
        <tissue evidence="2">Muscle</tissue>
    </source>
</reference>
<name>A0A5B7IVY8_PORTR</name>
<proteinExistence type="predicted"/>
<evidence type="ECO:0000256" key="1">
    <source>
        <dbReference type="SAM" id="MobiDB-lite"/>
    </source>
</evidence>
<evidence type="ECO:0000313" key="3">
    <source>
        <dbReference type="Proteomes" id="UP000324222"/>
    </source>
</evidence>
<protein>
    <submittedName>
        <fullName evidence="2">Uncharacterized protein</fullName>
    </submittedName>
</protein>
<gene>
    <name evidence="2" type="ORF">E2C01_083741</name>
</gene>
<feature type="region of interest" description="Disordered" evidence="1">
    <location>
        <begin position="64"/>
        <end position="138"/>
    </location>
</feature>
<evidence type="ECO:0000313" key="2">
    <source>
        <dbReference type="EMBL" id="MPC88820.1"/>
    </source>
</evidence>
<keyword evidence="3" id="KW-1185">Reference proteome</keyword>
<dbReference type="Proteomes" id="UP000324222">
    <property type="component" value="Unassembled WGS sequence"/>
</dbReference>